<accession>A0A6A5WXG5</accession>
<feature type="region of interest" description="Disordered" evidence="1">
    <location>
        <begin position="93"/>
        <end position="135"/>
    </location>
</feature>
<feature type="region of interest" description="Disordered" evidence="1">
    <location>
        <begin position="1"/>
        <end position="53"/>
    </location>
</feature>
<dbReference type="AlphaFoldDB" id="A0A6A5WXG5"/>
<evidence type="ECO:0000313" key="3">
    <source>
        <dbReference type="Proteomes" id="UP000799779"/>
    </source>
</evidence>
<dbReference type="Proteomes" id="UP000799779">
    <property type="component" value="Unassembled WGS sequence"/>
</dbReference>
<reference evidence="2" key="1">
    <citation type="journal article" date="2020" name="Stud. Mycol.">
        <title>101 Dothideomycetes genomes: a test case for predicting lifestyles and emergence of pathogens.</title>
        <authorList>
            <person name="Haridas S."/>
            <person name="Albert R."/>
            <person name="Binder M."/>
            <person name="Bloem J."/>
            <person name="Labutti K."/>
            <person name="Salamov A."/>
            <person name="Andreopoulos B."/>
            <person name="Baker S."/>
            <person name="Barry K."/>
            <person name="Bills G."/>
            <person name="Bluhm B."/>
            <person name="Cannon C."/>
            <person name="Castanera R."/>
            <person name="Culley D."/>
            <person name="Daum C."/>
            <person name="Ezra D."/>
            <person name="Gonzalez J."/>
            <person name="Henrissat B."/>
            <person name="Kuo A."/>
            <person name="Liang C."/>
            <person name="Lipzen A."/>
            <person name="Lutzoni F."/>
            <person name="Magnuson J."/>
            <person name="Mondo S."/>
            <person name="Nolan M."/>
            <person name="Ohm R."/>
            <person name="Pangilinan J."/>
            <person name="Park H.-J."/>
            <person name="Ramirez L."/>
            <person name="Alfaro M."/>
            <person name="Sun H."/>
            <person name="Tritt A."/>
            <person name="Yoshinaga Y."/>
            <person name="Zwiers L.-H."/>
            <person name="Turgeon B."/>
            <person name="Goodwin S."/>
            <person name="Spatafora J."/>
            <person name="Crous P."/>
            <person name="Grigoriev I."/>
        </authorList>
    </citation>
    <scope>NUCLEOTIDE SEQUENCE</scope>
    <source>
        <strain evidence="2">CBS 123094</strain>
    </source>
</reference>
<keyword evidence="3" id="KW-1185">Reference proteome</keyword>
<sequence length="155" mass="16782">MGRRDPPQEGRNGCGGGRHEGGGVKVQRPRHDSGKRPGVAQRERGSEPLERRPIKCKWAKQGRAVSGRTISARREDQLAISESRGINRRLAVREDGDVGDAGRGGTPRRADVRNDGTWASRHPHSLYSARGYSSRPSLSHVKAAAQFAALSAQSA</sequence>
<name>A0A6A5WXG5_9PLEO</name>
<protein>
    <submittedName>
        <fullName evidence="2">Uncharacterized protein</fullName>
    </submittedName>
</protein>
<dbReference type="EMBL" id="ML977559">
    <property type="protein sequence ID" value="KAF2006503.1"/>
    <property type="molecule type" value="Genomic_DNA"/>
</dbReference>
<feature type="compositionally biased region" description="Basic and acidic residues" evidence="1">
    <location>
        <begin position="29"/>
        <end position="53"/>
    </location>
</feature>
<evidence type="ECO:0000313" key="2">
    <source>
        <dbReference type="EMBL" id="KAF2006503.1"/>
    </source>
</evidence>
<gene>
    <name evidence="2" type="ORF">P154DRAFT_218473</name>
</gene>
<proteinExistence type="predicted"/>
<evidence type="ECO:0000256" key="1">
    <source>
        <dbReference type="SAM" id="MobiDB-lite"/>
    </source>
</evidence>
<organism evidence="2 3">
    <name type="scientific">Amniculicola lignicola CBS 123094</name>
    <dbReference type="NCBI Taxonomy" id="1392246"/>
    <lineage>
        <taxon>Eukaryota</taxon>
        <taxon>Fungi</taxon>
        <taxon>Dikarya</taxon>
        <taxon>Ascomycota</taxon>
        <taxon>Pezizomycotina</taxon>
        <taxon>Dothideomycetes</taxon>
        <taxon>Pleosporomycetidae</taxon>
        <taxon>Pleosporales</taxon>
        <taxon>Amniculicolaceae</taxon>
        <taxon>Amniculicola</taxon>
    </lineage>
</organism>